<feature type="transmembrane region" description="Helical" evidence="1">
    <location>
        <begin position="265"/>
        <end position="288"/>
    </location>
</feature>
<evidence type="ECO:0000313" key="4">
    <source>
        <dbReference type="Proteomes" id="UP000766246"/>
    </source>
</evidence>
<keyword evidence="1" id="KW-1133">Transmembrane helix</keyword>
<feature type="transmembrane region" description="Helical" evidence="1">
    <location>
        <begin position="77"/>
        <end position="95"/>
    </location>
</feature>
<dbReference type="SUPFAM" id="SSF109604">
    <property type="entry name" value="HD-domain/PDEase-like"/>
    <property type="match status" value="1"/>
</dbReference>
<dbReference type="EMBL" id="SVER01000056">
    <property type="protein sequence ID" value="MBE5920850.1"/>
    <property type="molecule type" value="Genomic_DNA"/>
</dbReference>
<gene>
    <name evidence="3" type="ORF">E7272_13555</name>
</gene>
<keyword evidence="1" id="KW-0472">Membrane</keyword>
<evidence type="ECO:0000259" key="2">
    <source>
        <dbReference type="PROSITE" id="PS51832"/>
    </source>
</evidence>
<sequence length="572" mass="64182">MQSDRIKKRNSLIMLFSSILGGVVVNVCLGFFTNYFKLPLYLDTIGTIGVASVAGGLPALFVALFTNIICAFFNPNAIYYSIISILIAIIAGAYLPKRKSERTIPVILVVIIFAAISGLIGAIIQLVLLGEPQFIILNQASTYLTSKFIGNFSFNFILGHFLLNIVDKGICVYVAIGVVYILPEENCDSIAKIGWKQSPLTKQQIKDYSKSDARSGHLQKRITSLIVFAALLITVLLVWISLTIFWDFASTRTVKAENIYLMKQYLLRITMIFSGYLVFILYAGVWVAKYYLVYPMNAIASATDNLMNYTDNETISKEYVDNIKALDISTKDELEFLYHAICKMAEDSMNQMNDIKYQAKAINQMQTGLIITMADMVENRDKDTGYHIQKTADYVKIIVEGLKKKGYYKDKITPKYISDVVLSAPLHDIGKINIPDAILNKPGKLTDEEFAIMKTHAEDGRKIIEKAIKAVQGENYLKEARNMAGYHHEKWDGTGYPEGLKGQVIPLSARIMAVADVFDALSSKRVYKEAMPFEDALAILQKDSGTHFDPKCVEVFIDAKDEVLQVMEKYKE</sequence>
<dbReference type="PROSITE" id="PS51832">
    <property type="entry name" value="HD_GYP"/>
    <property type="match status" value="1"/>
</dbReference>
<keyword evidence="1" id="KW-0812">Transmembrane</keyword>
<dbReference type="PANTHER" id="PTHR45228">
    <property type="entry name" value="CYCLIC DI-GMP PHOSPHODIESTERASE TM_0186-RELATED"/>
    <property type="match status" value="1"/>
</dbReference>
<dbReference type="Proteomes" id="UP000766246">
    <property type="component" value="Unassembled WGS sequence"/>
</dbReference>
<dbReference type="InterPro" id="IPR003607">
    <property type="entry name" value="HD/PDEase_dom"/>
</dbReference>
<dbReference type="Pfam" id="PF13487">
    <property type="entry name" value="HD_5"/>
    <property type="match status" value="1"/>
</dbReference>
<reference evidence="3" key="1">
    <citation type="submission" date="2019-04" db="EMBL/GenBank/DDBJ databases">
        <title>Evolution of Biomass-Degrading Anaerobic Consortia Revealed by Metagenomics.</title>
        <authorList>
            <person name="Peng X."/>
        </authorList>
    </citation>
    <scope>NUCLEOTIDE SEQUENCE</scope>
    <source>
        <strain evidence="3">SIG311</strain>
    </source>
</reference>
<proteinExistence type="predicted"/>
<feature type="domain" description="HD-GYP" evidence="2">
    <location>
        <begin position="362"/>
        <end position="572"/>
    </location>
</feature>
<feature type="transmembrane region" description="Helical" evidence="1">
    <location>
        <begin position="222"/>
        <end position="245"/>
    </location>
</feature>
<dbReference type="InterPro" id="IPR052020">
    <property type="entry name" value="Cyclic_di-GMP/3'3'-cGAMP_PDE"/>
</dbReference>
<dbReference type="SMART" id="SM00471">
    <property type="entry name" value="HDc"/>
    <property type="match status" value="1"/>
</dbReference>
<feature type="transmembrane region" description="Helical" evidence="1">
    <location>
        <begin position="107"/>
        <end position="129"/>
    </location>
</feature>
<accession>A0A927YMJ6</accession>
<name>A0A927YMJ6_9FIRM</name>
<dbReference type="InterPro" id="IPR037522">
    <property type="entry name" value="HD_GYP_dom"/>
</dbReference>
<dbReference type="Gene3D" id="1.10.3210.10">
    <property type="entry name" value="Hypothetical protein af1432"/>
    <property type="match status" value="1"/>
</dbReference>
<dbReference type="CDD" id="cd00077">
    <property type="entry name" value="HDc"/>
    <property type="match status" value="1"/>
</dbReference>
<dbReference type="PANTHER" id="PTHR45228:SF5">
    <property type="entry name" value="CYCLIC DI-GMP PHOSPHODIESTERASE VC_1348-RELATED"/>
    <property type="match status" value="1"/>
</dbReference>
<feature type="transmembrane region" description="Helical" evidence="1">
    <location>
        <begin position="12"/>
        <end position="32"/>
    </location>
</feature>
<dbReference type="AlphaFoldDB" id="A0A927YMJ6"/>
<organism evidence="3 4">
    <name type="scientific">Pseudobutyrivibrio ruminis</name>
    <dbReference type="NCBI Taxonomy" id="46206"/>
    <lineage>
        <taxon>Bacteria</taxon>
        <taxon>Bacillati</taxon>
        <taxon>Bacillota</taxon>
        <taxon>Clostridia</taxon>
        <taxon>Lachnospirales</taxon>
        <taxon>Lachnospiraceae</taxon>
        <taxon>Pseudobutyrivibrio</taxon>
    </lineage>
</organism>
<feature type="transmembrane region" description="Helical" evidence="1">
    <location>
        <begin position="44"/>
        <end position="65"/>
    </location>
</feature>
<protein>
    <submittedName>
        <fullName evidence="3">HD domain-containing protein</fullName>
    </submittedName>
</protein>
<comment type="caution">
    <text evidence="3">The sequence shown here is derived from an EMBL/GenBank/DDBJ whole genome shotgun (WGS) entry which is preliminary data.</text>
</comment>
<evidence type="ECO:0000313" key="3">
    <source>
        <dbReference type="EMBL" id="MBE5920850.1"/>
    </source>
</evidence>
<evidence type="ECO:0000256" key="1">
    <source>
        <dbReference type="SAM" id="Phobius"/>
    </source>
</evidence>